<feature type="domain" description="HTH cro/C1-type" evidence="2">
    <location>
        <begin position="82"/>
        <end position="137"/>
    </location>
</feature>
<feature type="region of interest" description="Disordered" evidence="1">
    <location>
        <begin position="1"/>
        <end position="27"/>
    </location>
</feature>
<dbReference type="SMART" id="SM00530">
    <property type="entry name" value="HTH_XRE"/>
    <property type="match status" value="1"/>
</dbReference>
<dbReference type="Gene3D" id="1.10.260.40">
    <property type="entry name" value="lambda repressor-like DNA-binding domains"/>
    <property type="match status" value="1"/>
</dbReference>
<sequence>MPLPRSSGIARSVSRHPHGISAPPRLLPPICAPTSPGDRFFDVESVSPERILSYEALTEAHPTMRASIMADLRHLTHPGDIVRERREELGLSQVQLAGLIGYKNSNFITMIEKKRSRVPLYTAPKLAQVLQIDQMWFIERVMSFFDEEGMNEKETFREAAKVIFDPENMRRYADRKEQGAIDPRLS</sequence>
<dbReference type="Proteomes" id="UP000298596">
    <property type="component" value="Plasmid p3"/>
</dbReference>
<dbReference type="AlphaFoldDB" id="A0A4D8Q853"/>
<dbReference type="CDD" id="cd00093">
    <property type="entry name" value="HTH_XRE"/>
    <property type="match status" value="1"/>
</dbReference>
<evidence type="ECO:0000256" key="1">
    <source>
        <dbReference type="SAM" id="MobiDB-lite"/>
    </source>
</evidence>
<gene>
    <name evidence="3" type="ORF">D3867_30085</name>
</gene>
<dbReference type="InterPro" id="IPR001387">
    <property type="entry name" value="Cro/C1-type_HTH"/>
</dbReference>
<dbReference type="PROSITE" id="PS50943">
    <property type="entry name" value="HTH_CROC1"/>
    <property type="match status" value="1"/>
</dbReference>
<evidence type="ECO:0000313" key="4">
    <source>
        <dbReference type="Proteomes" id="UP000298596"/>
    </source>
</evidence>
<dbReference type="Pfam" id="PF01381">
    <property type="entry name" value="HTH_3"/>
    <property type="match status" value="1"/>
</dbReference>
<keyword evidence="3" id="KW-0614">Plasmid</keyword>
<dbReference type="GO" id="GO:0003677">
    <property type="term" value="F:DNA binding"/>
    <property type="evidence" value="ECO:0007669"/>
    <property type="project" value="InterPro"/>
</dbReference>
<accession>A0A4D8Q853</accession>
<dbReference type="SUPFAM" id="SSF47413">
    <property type="entry name" value="lambda repressor-like DNA-binding domains"/>
    <property type="match status" value="1"/>
</dbReference>
<evidence type="ECO:0000259" key="2">
    <source>
        <dbReference type="PROSITE" id="PS50943"/>
    </source>
</evidence>
<evidence type="ECO:0000313" key="3">
    <source>
        <dbReference type="EMBL" id="QCO06184.1"/>
    </source>
</evidence>
<protein>
    <submittedName>
        <fullName evidence="3">XRE family transcriptional regulator</fullName>
    </submittedName>
</protein>
<organism evidence="3 4">
    <name type="scientific">Azospirillum brasilense</name>
    <dbReference type="NCBI Taxonomy" id="192"/>
    <lineage>
        <taxon>Bacteria</taxon>
        <taxon>Pseudomonadati</taxon>
        <taxon>Pseudomonadota</taxon>
        <taxon>Alphaproteobacteria</taxon>
        <taxon>Rhodospirillales</taxon>
        <taxon>Azospirillaceae</taxon>
        <taxon>Azospirillum</taxon>
    </lineage>
</organism>
<reference evidence="3 4" key="1">
    <citation type="submission" date="2018-09" db="EMBL/GenBank/DDBJ databases">
        <title>Whole genome based analysis of evolution and adaptive divergence in Indian and Brazilian strains of Azospirillum brasilense.</title>
        <authorList>
            <person name="Singh C."/>
            <person name="Tripathi A.K."/>
        </authorList>
    </citation>
    <scope>NUCLEOTIDE SEQUENCE [LARGE SCALE GENOMIC DNA]</scope>
    <source>
        <strain evidence="3 4">MTCC4036</strain>
        <plasmid evidence="3 4">p3</plasmid>
    </source>
</reference>
<dbReference type="EMBL" id="CP032333">
    <property type="protein sequence ID" value="QCO06184.1"/>
    <property type="molecule type" value="Genomic_DNA"/>
</dbReference>
<geneLocation type="plasmid" evidence="3">
    <name>p3</name>
</geneLocation>
<dbReference type="InterPro" id="IPR010982">
    <property type="entry name" value="Lambda_DNA-bd_dom_sf"/>
</dbReference>
<name>A0A4D8Q853_AZOBR</name>
<proteinExistence type="predicted"/>